<accession>A0A2G2Y9S0</accession>
<reference evidence="1 2" key="1">
    <citation type="journal article" date="2014" name="Nat. Genet.">
        <title>Genome sequence of the hot pepper provides insights into the evolution of pungency in Capsicum species.</title>
        <authorList>
            <person name="Kim S."/>
            <person name="Park M."/>
            <person name="Yeom S.I."/>
            <person name="Kim Y.M."/>
            <person name="Lee J.M."/>
            <person name="Lee H.A."/>
            <person name="Seo E."/>
            <person name="Choi J."/>
            <person name="Cheong K."/>
            <person name="Kim K.T."/>
            <person name="Jung K."/>
            <person name="Lee G.W."/>
            <person name="Oh S.K."/>
            <person name="Bae C."/>
            <person name="Kim S.B."/>
            <person name="Lee H.Y."/>
            <person name="Kim S.Y."/>
            <person name="Kim M.S."/>
            <person name="Kang B.C."/>
            <person name="Jo Y.D."/>
            <person name="Yang H.B."/>
            <person name="Jeong H.J."/>
            <person name="Kang W.H."/>
            <person name="Kwon J.K."/>
            <person name="Shin C."/>
            <person name="Lim J.Y."/>
            <person name="Park J.H."/>
            <person name="Huh J.H."/>
            <person name="Kim J.S."/>
            <person name="Kim B.D."/>
            <person name="Cohen O."/>
            <person name="Paran I."/>
            <person name="Suh M.C."/>
            <person name="Lee S.B."/>
            <person name="Kim Y.K."/>
            <person name="Shin Y."/>
            <person name="Noh S.J."/>
            <person name="Park J."/>
            <person name="Seo Y.S."/>
            <person name="Kwon S.Y."/>
            <person name="Kim H.A."/>
            <person name="Park J.M."/>
            <person name="Kim H.J."/>
            <person name="Choi S.B."/>
            <person name="Bosland P.W."/>
            <person name="Reeves G."/>
            <person name="Jo S.H."/>
            <person name="Lee B.W."/>
            <person name="Cho H.T."/>
            <person name="Choi H.S."/>
            <person name="Lee M.S."/>
            <person name="Yu Y."/>
            <person name="Do Choi Y."/>
            <person name="Park B.S."/>
            <person name="van Deynze A."/>
            <person name="Ashrafi H."/>
            <person name="Hill T."/>
            <person name="Kim W.T."/>
            <person name="Pai H.S."/>
            <person name="Ahn H.K."/>
            <person name="Yeam I."/>
            <person name="Giovannoni J.J."/>
            <person name="Rose J.K."/>
            <person name="Sorensen I."/>
            <person name="Lee S.J."/>
            <person name="Kim R.W."/>
            <person name="Choi I.Y."/>
            <person name="Choi B.S."/>
            <person name="Lim J.S."/>
            <person name="Lee Y.H."/>
            <person name="Choi D."/>
        </authorList>
    </citation>
    <scope>NUCLEOTIDE SEQUENCE [LARGE SCALE GENOMIC DNA]</scope>
    <source>
        <strain evidence="2">cv. CM334</strain>
    </source>
</reference>
<dbReference type="STRING" id="4072.A0A2G2Y9S0"/>
<gene>
    <name evidence="1" type="ORF">T459_30899</name>
</gene>
<comment type="caution">
    <text evidence="1">The sequence shown here is derived from an EMBL/GenBank/DDBJ whole genome shotgun (WGS) entry which is preliminary data.</text>
</comment>
<keyword evidence="2" id="KW-1185">Reference proteome</keyword>
<dbReference type="GO" id="GO:0003723">
    <property type="term" value="F:RNA binding"/>
    <property type="evidence" value="ECO:0007669"/>
    <property type="project" value="InterPro"/>
</dbReference>
<dbReference type="Proteomes" id="UP000222542">
    <property type="component" value="Unassembled WGS sequence"/>
</dbReference>
<protein>
    <recommendedName>
        <fullName evidence="3">Pentatricopeptide repeat-containing protein</fullName>
    </recommendedName>
</protein>
<sequence length="335" mass="36631">MVLGPGRIEGRVPRPITVLGPVQRKKEPVLDVGLVPGPGQKGRRSWTWACSWVQAREEAILYMGRGNGGGLGLGCGLGPRLGGKMIPDLGMVPWRGGILDLGVGLSPGPREGSPRLGHGLRITFGRIIARKRSCGPIDQEEKLKGRLKDYNTENYGVYGFIDGSYTCPEPTMGDEDGSSVQNPAFQQGQIDSVILLWMQDMILRQIRQEIILIKSKRGHTAALKPDLVTVAIVLSVCGKLKVLKQGKEIHAYAVKNGFVPNASVSTRLMMMYSQCGLLQHSSRVFDIMENRNVIAWTLMSYIDAGCLEEAIGVFRSMQLPKHRTDAVAMGRILAN</sequence>
<dbReference type="AlphaFoldDB" id="A0A2G2Y9S0"/>
<dbReference type="PANTHER" id="PTHR47926">
    <property type="entry name" value="PENTATRICOPEPTIDE REPEAT-CONTAINING PROTEIN"/>
    <property type="match status" value="1"/>
</dbReference>
<organism evidence="1 2">
    <name type="scientific">Capsicum annuum</name>
    <name type="common">Capsicum pepper</name>
    <dbReference type="NCBI Taxonomy" id="4072"/>
    <lineage>
        <taxon>Eukaryota</taxon>
        <taxon>Viridiplantae</taxon>
        <taxon>Streptophyta</taxon>
        <taxon>Embryophyta</taxon>
        <taxon>Tracheophyta</taxon>
        <taxon>Spermatophyta</taxon>
        <taxon>Magnoliopsida</taxon>
        <taxon>eudicotyledons</taxon>
        <taxon>Gunneridae</taxon>
        <taxon>Pentapetalae</taxon>
        <taxon>asterids</taxon>
        <taxon>lamiids</taxon>
        <taxon>Solanales</taxon>
        <taxon>Solanaceae</taxon>
        <taxon>Solanoideae</taxon>
        <taxon>Capsiceae</taxon>
        <taxon>Capsicum</taxon>
    </lineage>
</organism>
<evidence type="ECO:0000313" key="1">
    <source>
        <dbReference type="EMBL" id="PHT66474.1"/>
    </source>
</evidence>
<dbReference type="EMBL" id="AYRZ02000012">
    <property type="protein sequence ID" value="PHT66474.1"/>
    <property type="molecule type" value="Genomic_DNA"/>
</dbReference>
<dbReference type="PANTHER" id="PTHR47926:SF354">
    <property type="entry name" value="REPEAT (PPR-LIKE) SUPERFAMILY PROTEIN, PUTATIVE-RELATED"/>
    <property type="match status" value="1"/>
</dbReference>
<dbReference type="Gene3D" id="1.25.40.10">
    <property type="entry name" value="Tetratricopeptide repeat domain"/>
    <property type="match status" value="1"/>
</dbReference>
<dbReference type="InterPro" id="IPR046960">
    <property type="entry name" value="PPR_At4g14850-like_plant"/>
</dbReference>
<proteinExistence type="predicted"/>
<evidence type="ECO:0000313" key="2">
    <source>
        <dbReference type="Proteomes" id="UP000222542"/>
    </source>
</evidence>
<dbReference type="GO" id="GO:0009451">
    <property type="term" value="P:RNA modification"/>
    <property type="evidence" value="ECO:0007669"/>
    <property type="project" value="InterPro"/>
</dbReference>
<name>A0A2G2Y9S0_CAPAN</name>
<dbReference type="Gramene" id="PHT66474">
    <property type="protein sequence ID" value="PHT66474"/>
    <property type="gene ID" value="T459_30899"/>
</dbReference>
<dbReference type="InterPro" id="IPR011990">
    <property type="entry name" value="TPR-like_helical_dom_sf"/>
</dbReference>
<evidence type="ECO:0008006" key="3">
    <source>
        <dbReference type="Google" id="ProtNLM"/>
    </source>
</evidence>
<reference evidence="1 2" key="2">
    <citation type="journal article" date="2017" name="Genome Biol.">
        <title>New reference genome sequences of hot pepper reveal the massive evolution of plant disease-resistance genes by retroduplication.</title>
        <authorList>
            <person name="Kim S."/>
            <person name="Park J."/>
            <person name="Yeom S.I."/>
            <person name="Kim Y.M."/>
            <person name="Seo E."/>
            <person name="Kim K.T."/>
            <person name="Kim M.S."/>
            <person name="Lee J.M."/>
            <person name="Cheong K."/>
            <person name="Shin H.S."/>
            <person name="Kim S.B."/>
            <person name="Han K."/>
            <person name="Lee J."/>
            <person name="Park M."/>
            <person name="Lee H.A."/>
            <person name="Lee H.Y."/>
            <person name="Lee Y."/>
            <person name="Oh S."/>
            <person name="Lee J.H."/>
            <person name="Choi E."/>
            <person name="Choi E."/>
            <person name="Lee S.E."/>
            <person name="Jeon J."/>
            <person name="Kim H."/>
            <person name="Choi G."/>
            <person name="Song H."/>
            <person name="Lee J."/>
            <person name="Lee S.C."/>
            <person name="Kwon J.K."/>
            <person name="Lee H.Y."/>
            <person name="Koo N."/>
            <person name="Hong Y."/>
            <person name="Kim R.W."/>
            <person name="Kang W.H."/>
            <person name="Huh J.H."/>
            <person name="Kang B.C."/>
            <person name="Yang T.J."/>
            <person name="Lee Y.H."/>
            <person name="Bennetzen J.L."/>
            <person name="Choi D."/>
        </authorList>
    </citation>
    <scope>NUCLEOTIDE SEQUENCE [LARGE SCALE GENOMIC DNA]</scope>
    <source>
        <strain evidence="2">cv. CM334</strain>
    </source>
</reference>